<protein>
    <submittedName>
        <fullName evidence="1">Uncharacterized protein</fullName>
    </submittedName>
</protein>
<feature type="non-terminal residue" evidence="1">
    <location>
        <position position="57"/>
    </location>
</feature>
<dbReference type="EMBL" id="BART01031561">
    <property type="protein sequence ID" value="GAH15684.1"/>
    <property type="molecule type" value="Genomic_DNA"/>
</dbReference>
<accession>X1EEX1</accession>
<dbReference type="InterPro" id="IPR037238">
    <property type="entry name" value="YbiA-like_sf"/>
</dbReference>
<comment type="caution">
    <text evidence="1">The sequence shown here is derived from an EMBL/GenBank/DDBJ whole genome shotgun (WGS) entry which is preliminary data.</text>
</comment>
<organism evidence="1">
    <name type="scientific">marine sediment metagenome</name>
    <dbReference type="NCBI Taxonomy" id="412755"/>
    <lineage>
        <taxon>unclassified sequences</taxon>
        <taxon>metagenomes</taxon>
        <taxon>ecological metagenomes</taxon>
    </lineage>
</organism>
<dbReference type="CDD" id="cd15457">
    <property type="entry name" value="NADAR"/>
    <property type="match status" value="1"/>
</dbReference>
<dbReference type="InterPro" id="IPR012816">
    <property type="entry name" value="NADAR"/>
</dbReference>
<sequence length="57" mass="6469">MVIQEFQGEYRFLSSFYPAEVELDGVTYPTVEHAFQAAKTLDSAQREFIRSAPRPGS</sequence>
<dbReference type="Gene3D" id="1.10.357.40">
    <property type="entry name" value="YbiA-like"/>
    <property type="match status" value="1"/>
</dbReference>
<evidence type="ECO:0000313" key="1">
    <source>
        <dbReference type="EMBL" id="GAH15684.1"/>
    </source>
</evidence>
<gene>
    <name evidence="1" type="ORF">S01H4_54800</name>
</gene>
<proteinExistence type="predicted"/>
<dbReference type="SUPFAM" id="SSF143990">
    <property type="entry name" value="YbiA-like"/>
    <property type="match status" value="1"/>
</dbReference>
<name>X1EEX1_9ZZZZ</name>
<reference evidence="1" key="1">
    <citation type="journal article" date="2014" name="Front. Microbiol.">
        <title>High frequency of phylogenetically diverse reductive dehalogenase-homologous genes in deep subseafloor sedimentary metagenomes.</title>
        <authorList>
            <person name="Kawai M."/>
            <person name="Futagami T."/>
            <person name="Toyoda A."/>
            <person name="Takaki Y."/>
            <person name="Nishi S."/>
            <person name="Hori S."/>
            <person name="Arai W."/>
            <person name="Tsubouchi T."/>
            <person name="Morono Y."/>
            <person name="Uchiyama I."/>
            <person name="Ito T."/>
            <person name="Fujiyama A."/>
            <person name="Inagaki F."/>
            <person name="Takami H."/>
        </authorList>
    </citation>
    <scope>NUCLEOTIDE SEQUENCE</scope>
    <source>
        <strain evidence="1">Expedition CK06-06</strain>
    </source>
</reference>
<dbReference type="AlphaFoldDB" id="X1EEX1"/>